<name>A0A7X2L1H8_9BACL</name>
<dbReference type="Pfam" id="PF20247">
    <property type="entry name" value="DUF6602"/>
    <property type="match status" value="1"/>
</dbReference>
<accession>A0A7X2L1H8</accession>
<gene>
    <name evidence="2" type="ORF">GJB61_08975</name>
</gene>
<evidence type="ECO:0000313" key="3">
    <source>
        <dbReference type="Proteomes" id="UP000463051"/>
    </source>
</evidence>
<protein>
    <recommendedName>
        <fullName evidence="1">DUF6602 domain-containing protein</fullName>
    </recommendedName>
</protein>
<dbReference type="Proteomes" id="UP000463051">
    <property type="component" value="Unassembled WGS sequence"/>
</dbReference>
<dbReference type="InterPro" id="IPR046537">
    <property type="entry name" value="DUF6602"/>
</dbReference>
<dbReference type="CDD" id="cd21173">
    <property type="entry name" value="NucC-like"/>
    <property type="match status" value="1"/>
</dbReference>
<feature type="domain" description="DUF6602" evidence="1">
    <location>
        <begin position="44"/>
        <end position="143"/>
    </location>
</feature>
<comment type="caution">
    <text evidence="2">The sequence shown here is derived from an EMBL/GenBank/DDBJ whole genome shotgun (WGS) entry which is preliminary data.</text>
</comment>
<organism evidence="2 3">
    <name type="scientific">Paenibacillus monticola</name>
    <dbReference type="NCBI Taxonomy" id="2666075"/>
    <lineage>
        <taxon>Bacteria</taxon>
        <taxon>Bacillati</taxon>
        <taxon>Bacillota</taxon>
        <taxon>Bacilli</taxon>
        <taxon>Bacillales</taxon>
        <taxon>Paenibacillaceae</taxon>
        <taxon>Paenibacillus</taxon>
    </lineage>
</organism>
<evidence type="ECO:0000313" key="2">
    <source>
        <dbReference type="EMBL" id="MRN53125.1"/>
    </source>
</evidence>
<keyword evidence="3" id="KW-1185">Reference proteome</keyword>
<dbReference type="AlphaFoldDB" id="A0A7X2L1H8"/>
<sequence>MKHKQEEQPVAETKIKESKEVFQNIFENYNFMDQMLLNEMELSSMHPGLTGSYREGAWLKFFRGIIPYKYQLAQGVIIIDSERNVSKEVDIAVYDESYTPYVFQYNSLKYIPIEAVAMVIECKSKNYNPEDLKKWSKKIEKLKTKASGVARMVQGYAIGENNRTQSGTRPIRVLVSMKERVNEESMLNSADSLSGYFDFIVEEQKSSSKSSLKSTSFRTIVANEDRTLGWWGEALNNVGGKTKELNLHLLHMDQNLNKTSLALKYPELSFSDDLKLSNTLKDLRIEGNPLLSLNLQINQLLMLLNNPMLFPHFAYANAFKEALKERKNADTSTIENSEKKER</sequence>
<dbReference type="RefSeq" id="WP_338115718.1">
    <property type="nucleotide sequence ID" value="NZ_WJXB01000002.1"/>
</dbReference>
<dbReference type="EMBL" id="WJXB01000002">
    <property type="protein sequence ID" value="MRN53125.1"/>
    <property type="molecule type" value="Genomic_DNA"/>
</dbReference>
<evidence type="ECO:0000259" key="1">
    <source>
        <dbReference type="Pfam" id="PF20247"/>
    </source>
</evidence>
<proteinExistence type="predicted"/>
<reference evidence="2 3" key="1">
    <citation type="submission" date="2019-11" db="EMBL/GenBank/DDBJ databases">
        <title>Paenibacillus monticola sp. nov., a novel PGPR strain isolated from mountain sample in China.</title>
        <authorList>
            <person name="Zhao Q."/>
            <person name="Li H.-P."/>
            <person name="Zhang J.-L."/>
        </authorList>
    </citation>
    <scope>NUCLEOTIDE SEQUENCE [LARGE SCALE GENOMIC DNA]</scope>
    <source>
        <strain evidence="2 3">LC-T2</strain>
    </source>
</reference>